<evidence type="ECO:0000313" key="10">
    <source>
        <dbReference type="Proteomes" id="UP001160148"/>
    </source>
</evidence>
<dbReference type="GO" id="GO:0020037">
    <property type="term" value="F:heme binding"/>
    <property type="evidence" value="ECO:0007669"/>
    <property type="project" value="InterPro"/>
</dbReference>
<organism evidence="9 10">
    <name type="scientific">Macrosiphum euphorbiae</name>
    <name type="common">potato aphid</name>
    <dbReference type="NCBI Taxonomy" id="13131"/>
    <lineage>
        <taxon>Eukaryota</taxon>
        <taxon>Metazoa</taxon>
        <taxon>Ecdysozoa</taxon>
        <taxon>Arthropoda</taxon>
        <taxon>Hexapoda</taxon>
        <taxon>Insecta</taxon>
        <taxon>Pterygota</taxon>
        <taxon>Neoptera</taxon>
        <taxon>Paraneoptera</taxon>
        <taxon>Hemiptera</taxon>
        <taxon>Sternorrhyncha</taxon>
        <taxon>Aphidomorpha</taxon>
        <taxon>Aphidoidea</taxon>
        <taxon>Aphididae</taxon>
        <taxon>Macrosiphini</taxon>
        <taxon>Macrosiphum</taxon>
    </lineage>
</organism>
<evidence type="ECO:0008006" key="11">
    <source>
        <dbReference type="Google" id="ProtNLM"/>
    </source>
</evidence>
<dbReference type="Proteomes" id="UP001160148">
    <property type="component" value="Unassembled WGS sequence"/>
</dbReference>
<keyword evidence="5" id="KW-0560">Oxidoreductase</keyword>
<evidence type="ECO:0000313" key="9">
    <source>
        <dbReference type="EMBL" id="CAI6372182.1"/>
    </source>
</evidence>
<evidence type="ECO:0000256" key="6">
    <source>
        <dbReference type="ARBA" id="ARBA00023004"/>
    </source>
</evidence>
<dbReference type="GO" id="GO:0005506">
    <property type="term" value="F:iron ion binding"/>
    <property type="evidence" value="ECO:0007669"/>
    <property type="project" value="InterPro"/>
</dbReference>
<dbReference type="Gene3D" id="1.10.630.10">
    <property type="entry name" value="Cytochrome P450"/>
    <property type="match status" value="1"/>
</dbReference>
<dbReference type="InterPro" id="IPR036396">
    <property type="entry name" value="Cyt_P450_sf"/>
</dbReference>
<dbReference type="SUPFAM" id="SSF48264">
    <property type="entry name" value="Cytochrome P450"/>
    <property type="match status" value="1"/>
</dbReference>
<keyword evidence="10" id="KW-1185">Reference proteome</keyword>
<dbReference type="PANTHER" id="PTHR24279:SF120">
    <property type="entry name" value="CYTOCHROME P450"/>
    <property type="match status" value="1"/>
</dbReference>
<dbReference type="EMBL" id="CARXXK010001021">
    <property type="protein sequence ID" value="CAI6372179.1"/>
    <property type="molecule type" value="Genomic_DNA"/>
</dbReference>
<name>A0AAV0XW65_9HEMI</name>
<evidence type="ECO:0000313" key="8">
    <source>
        <dbReference type="EMBL" id="CAI6372179.1"/>
    </source>
</evidence>
<keyword evidence="7" id="KW-0503">Monooxygenase</keyword>
<comment type="cofactor">
    <cofactor evidence="1">
        <name>heme</name>
        <dbReference type="ChEBI" id="CHEBI:30413"/>
    </cofactor>
</comment>
<comment type="similarity">
    <text evidence="2">Belongs to the cytochrome P450 family.</text>
</comment>
<evidence type="ECO:0000256" key="3">
    <source>
        <dbReference type="ARBA" id="ARBA00022617"/>
    </source>
</evidence>
<evidence type="ECO:0000256" key="7">
    <source>
        <dbReference type="ARBA" id="ARBA00023033"/>
    </source>
</evidence>
<dbReference type="InterPro" id="IPR001128">
    <property type="entry name" value="Cyt_P450"/>
</dbReference>
<dbReference type="InterPro" id="IPR050479">
    <property type="entry name" value="CYP11_CYP27_families"/>
</dbReference>
<dbReference type="GO" id="GO:0004497">
    <property type="term" value="F:monooxygenase activity"/>
    <property type="evidence" value="ECO:0007669"/>
    <property type="project" value="UniProtKB-KW"/>
</dbReference>
<evidence type="ECO:0000256" key="4">
    <source>
        <dbReference type="ARBA" id="ARBA00022723"/>
    </source>
</evidence>
<evidence type="ECO:0000256" key="1">
    <source>
        <dbReference type="ARBA" id="ARBA00001971"/>
    </source>
</evidence>
<reference evidence="9 10" key="1">
    <citation type="submission" date="2023-01" db="EMBL/GenBank/DDBJ databases">
        <authorList>
            <person name="Whitehead M."/>
        </authorList>
    </citation>
    <scope>NUCLEOTIDE SEQUENCE [LARGE SCALE GENOMIC DNA]</scope>
</reference>
<proteinExistence type="inferred from homology"/>
<dbReference type="Pfam" id="PF00067">
    <property type="entry name" value="p450"/>
    <property type="match status" value="1"/>
</dbReference>
<dbReference type="PANTHER" id="PTHR24279">
    <property type="entry name" value="CYTOCHROME P450"/>
    <property type="match status" value="1"/>
</dbReference>
<dbReference type="AlphaFoldDB" id="A0AAV0XW65"/>
<comment type="caution">
    <text evidence="9">The sequence shown here is derived from an EMBL/GenBank/DDBJ whole genome shotgun (WGS) entry which is preliminary data.</text>
</comment>
<keyword evidence="6" id="KW-0408">Iron</keyword>
<dbReference type="GO" id="GO:0016705">
    <property type="term" value="F:oxidoreductase activity, acting on paired donors, with incorporation or reduction of molecular oxygen"/>
    <property type="evidence" value="ECO:0007669"/>
    <property type="project" value="InterPro"/>
</dbReference>
<evidence type="ECO:0000256" key="2">
    <source>
        <dbReference type="ARBA" id="ARBA00010617"/>
    </source>
</evidence>
<evidence type="ECO:0000256" key="5">
    <source>
        <dbReference type="ARBA" id="ARBA00023002"/>
    </source>
</evidence>
<keyword evidence="3" id="KW-0349">Heme</keyword>
<protein>
    <recommendedName>
        <fullName evidence="11">Cytochrome P450</fullName>
    </recommendedName>
</protein>
<dbReference type="EMBL" id="CARXXK010001021">
    <property type="protein sequence ID" value="CAI6372182.1"/>
    <property type="molecule type" value="Genomic_DNA"/>
</dbReference>
<gene>
    <name evidence="8" type="ORF">MEUPH1_LOCUS26090</name>
    <name evidence="9" type="ORF">MEUPH1_LOCUS26092</name>
</gene>
<accession>A0AAV0XW65</accession>
<sequence length="102" mass="11485">MIQINTLGIFLELCAKSVLNDQTQSGTPERSVFGSILLSSNLDMKEKKALLNEYITAGIKTFGNTLVFLLYLIAKHPEVQEKLNNEISRLAPAVRQVHQHYQ</sequence>
<keyword evidence="4" id="KW-0479">Metal-binding</keyword>